<dbReference type="Pfam" id="PF00754">
    <property type="entry name" value="F5_F8_type_C"/>
    <property type="match status" value="1"/>
</dbReference>
<dbReference type="Proteomes" id="UP000039865">
    <property type="component" value="Unassembled WGS sequence"/>
</dbReference>
<proteinExistence type="predicted"/>
<dbReference type="InterPro" id="IPR008979">
    <property type="entry name" value="Galactose-bd-like_sf"/>
</dbReference>
<dbReference type="AlphaFoldDB" id="A0A078BAJ4"/>
<dbReference type="OMA" id="YVENEAM"/>
<dbReference type="EMBL" id="CCKQ01019359">
    <property type="protein sequence ID" value="CDW91374.1"/>
    <property type="molecule type" value="Genomic_DNA"/>
</dbReference>
<reference evidence="3 4" key="1">
    <citation type="submission" date="2014-06" db="EMBL/GenBank/DDBJ databases">
        <authorList>
            <person name="Swart Estienne"/>
        </authorList>
    </citation>
    <scope>NUCLEOTIDE SEQUENCE [LARGE SCALE GENOMIC DNA]</scope>
    <source>
        <strain evidence="3 4">130c</strain>
    </source>
</reference>
<accession>A0A078BAJ4</accession>
<evidence type="ECO:0000259" key="2">
    <source>
        <dbReference type="PROSITE" id="PS50022"/>
    </source>
</evidence>
<dbReference type="InterPro" id="IPR000421">
    <property type="entry name" value="FA58C"/>
</dbReference>
<evidence type="ECO:0000313" key="4">
    <source>
        <dbReference type="Proteomes" id="UP000039865"/>
    </source>
</evidence>
<evidence type="ECO:0000256" key="1">
    <source>
        <dbReference type="SAM" id="MobiDB-lite"/>
    </source>
</evidence>
<name>A0A078BAJ4_STYLE</name>
<keyword evidence="4" id="KW-1185">Reference proteome</keyword>
<feature type="compositionally biased region" description="Polar residues" evidence="1">
    <location>
        <begin position="1"/>
        <end position="14"/>
    </location>
</feature>
<dbReference type="OrthoDB" id="5985199at2759"/>
<dbReference type="PANTHER" id="PTHR24543">
    <property type="entry name" value="MULTICOPPER OXIDASE-RELATED"/>
    <property type="match status" value="1"/>
</dbReference>
<dbReference type="PANTHER" id="PTHR24543:SF325">
    <property type="entry name" value="F5_8 TYPE C DOMAIN-CONTAINING PROTEIN"/>
    <property type="match status" value="1"/>
</dbReference>
<feature type="region of interest" description="Disordered" evidence="1">
    <location>
        <begin position="1"/>
        <end position="24"/>
    </location>
</feature>
<dbReference type="CDD" id="cd00057">
    <property type="entry name" value="FA58C"/>
    <property type="match status" value="1"/>
</dbReference>
<gene>
    <name evidence="3" type="primary">Contig15556.g16577</name>
    <name evidence="3" type="ORF">STYLEM_20529</name>
</gene>
<evidence type="ECO:0000313" key="3">
    <source>
        <dbReference type="EMBL" id="CDW91374.1"/>
    </source>
</evidence>
<feature type="compositionally biased region" description="Low complexity" evidence="1">
    <location>
        <begin position="15"/>
        <end position="24"/>
    </location>
</feature>
<feature type="domain" description="F5/8 type C" evidence="2">
    <location>
        <begin position="22"/>
        <end position="176"/>
    </location>
</feature>
<dbReference type="SUPFAM" id="SSF49785">
    <property type="entry name" value="Galactose-binding domain-like"/>
    <property type="match status" value="1"/>
</dbReference>
<sequence>MEPGLSQVNVETKGQTQQQQQQPQSSYNFQSQVIKVAAVASGFPLSASSEDDPSHSVHRAMINYNKVREGASTWCAAENDTNQWVQVCLIQPKLVTGVALQGRQNATQWVTRFKVMYSLDGSTWTNHENGQEFEGSMDQNTVVEVKFKESFVARSVRIVPIQWHEHISMSFEVYFME</sequence>
<dbReference type="InParanoid" id="A0A078BAJ4"/>
<dbReference type="Gene3D" id="2.60.120.260">
    <property type="entry name" value="Galactose-binding domain-like"/>
    <property type="match status" value="1"/>
</dbReference>
<dbReference type="SMART" id="SM00231">
    <property type="entry name" value="FA58C"/>
    <property type="match status" value="1"/>
</dbReference>
<protein>
    <submittedName>
        <fullName evidence="3">Galactose-binding domain-containing protein</fullName>
    </submittedName>
</protein>
<dbReference type="PROSITE" id="PS50022">
    <property type="entry name" value="FA58C_3"/>
    <property type="match status" value="1"/>
</dbReference>
<dbReference type="FunFam" id="2.60.120.260:FF:000016">
    <property type="entry name" value="Contactin-associated protein-like 4 isoform 1"/>
    <property type="match status" value="1"/>
</dbReference>
<organism evidence="3 4">
    <name type="scientific">Stylonychia lemnae</name>
    <name type="common">Ciliate</name>
    <dbReference type="NCBI Taxonomy" id="5949"/>
    <lineage>
        <taxon>Eukaryota</taxon>
        <taxon>Sar</taxon>
        <taxon>Alveolata</taxon>
        <taxon>Ciliophora</taxon>
        <taxon>Intramacronucleata</taxon>
        <taxon>Spirotrichea</taxon>
        <taxon>Stichotrichia</taxon>
        <taxon>Sporadotrichida</taxon>
        <taxon>Oxytrichidae</taxon>
        <taxon>Stylonychinae</taxon>
        <taxon>Stylonychia</taxon>
    </lineage>
</organism>